<evidence type="ECO:0000313" key="1">
    <source>
        <dbReference type="EMBL" id="GAG18302.1"/>
    </source>
</evidence>
<proteinExistence type="predicted"/>
<feature type="non-terminal residue" evidence="1">
    <location>
        <position position="75"/>
    </location>
</feature>
<dbReference type="EMBL" id="BARS01038061">
    <property type="protein sequence ID" value="GAG18302.1"/>
    <property type="molecule type" value="Genomic_DNA"/>
</dbReference>
<dbReference type="AlphaFoldDB" id="X0W4R2"/>
<accession>X0W4R2</accession>
<protein>
    <submittedName>
        <fullName evidence="1">Uncharacterized protein</fullName>
    </submittedName>
</protein>
<gene>
    <name evidence="1" type="ORF">S01H1_58273</name>
</gene>
<reference evidence="1" key="1">
    <citation type="journal article" date="2014" name="Front. Microbiol.">
        <title>High frequency of phylogenetically diverse reductive dehalogenase-homologous genes in deep subseafloor sedimentary metagenomes.</title>
        <authorList>
            <person name="Kawai M."/>
            <person name="Futagami T."/>
            <person name="Toyoda A."/>
            <person name="Takaki Y."/>
            <person name="Nishi S."/>
            <person name="Hori S."/>
            <person name="Arai W."/>
            <person name="Tsubouchi T."/>
            <person name="Morono Y."/>
            <person name="Uchiyama I."/>
            <person name="Ito T."/>
            <person name="Fujiyama A."/>
            <person name="Inagaki F."/>
            <person name="Takami H."/>
        </authorList>
    </citation>
    <scope>NUCLEOTIDE SEQUENCE</scope>
    <source>
        <strain evidence="1">Expedition CK06-06</strain>
    </source>
</reference>
<name>X0W4R2_9ZZZZ</name>
<organism evidence="1">
    <name type="scientific">marine sediment metagenome</name>
    <dbReference type="NCBI Taxonomy" id="412755"/>
    <lineage>
        <taxon>unclassified sequences</taxon>
        <taxon>metagenomes</taxon>
        <taxon>ecological metagenomes</taxon>
    </lineage>
</organism>
<comment type="caution">
    <text evidence="1">The sequence shown here is derived from an EMBL/GenBank/DDBJ whole genome shotgun (WGS) entry which is preliminary data.</text>
</comment>
<sequence>MAEYIFDKVINIGIGWNGANHVDIENVLAFAERVVSVEGDMVLPISVINDQNPDGVHHSHKYLELLMVLDTDWLE</sequence>